<proteinExistence type="predicted"/>
<reference evidence="4 5" key="1">
    <citation type="submission" date="2015-07" db="EMBL/GenBank/DDBJ databases">
        <title>Draft genome sequence of the Amantichitinum ursilacus IGB-41, a new chitin-degrading bacterium.</title>
        <authorList>
            <person name="Kirstahler P."/>
            <person name="Guenther M."/>
            <person name="Grumaz C."/>
            <person name="Rupp S."/>
            <person name="Zibek S."/>
            <person name="Sohn K."/>
        </authorList>
    </citation>
    <scope>NUCLEOTIDE SEQUENCE [LARGE SCALE GENOMIC DNA]</scope>
    <source>
        <strain evidence="4 5">IGB-41</strain>
    </source>
</reference>
<feature type="signal peptide" evidence="1">
    <location>
        <begin position="1"/>
        <end position="25"/>
    </location>
</feature>
<dbReference type="OrthoDB" id="272779at2"/>
<dbReference type="Pfam" id="PF06863">
    <property type="entry name" value="DUF1254"/>
    <property type="match status" value="1"/>
</dbReference>
<evidence type="ECO:0000256" key="1">
    <source>
        <dbReference type="SAM" id="SignalP"/>
    </source>
</evidence>
<feature type="domain" description="DUF1214" evidence="2">
    <location>
        <begin position="379"/>
        <end position="484"/>
    </location>
</feature>
<dbReference type="InterPro" id="IPR037050">
    <property type="entry name" value="DUF1254_sf"/>
</dbReference>
<evidence type="ECO:0000259" key="2">
    <source>
        <dbReference type="Pfam" id="PF06742"/>
    </source>
</evidence>
<dbReference type="Proteomes" id="UP000037939">
    <property type="component" value="Unassembled WGS sequence"/>
</dbReference>
<evidence type="ECO:0008006" key="6">
    <source>
        <dbReference type="Google" id="ProtNLM"/>
    </source>
</evidence>
<dbReference type="Gene3D" id="2.60.120.600">
    <property type="entry name" value="Domain of unknown function DUF1214, C-terminal domain"/>
    <property type="match status" value="1"/>
</dbReference>
<dbReference type="InterPro" id="IPR037049">
    <property type="entry name" value="DUF1214_C_sf"/>
</dbReference>
<dbReference type="PATRIC" id="fig|857265.3.peg.417"/>
<comment type="caution">
    <text evidence="4">The sequence shown here is derived from an EMBL/GenBank/DDBJ whole genome shotgun (WGS) entry which is preliminary data.</text>
</comment>
<sequence>MHGSQFFPKVTAIALAIALSSQAYAASRYDELANLPFKNGFPTKASSQKLADELIFQRATQAYLWSLPAINIWAMKEASEKQFGAGYNILPTWKGRINAKTLVTTPNSDLVYAMSYLDLKKYGPLVVEAPPGVQGMFDDFFQRPLVGPTIEGKTWRGDVGLAGPDKGKGGTYVLLPPDYNGPEPKEGFVYRSRTNNVFLFWRTFFKNPADLTTPVAEVEQTHIYPLGQKDTALPMQFPDATGAQINMLFPHDGAYFDMLSRFIEAEAVDPADMDMRGFLHTLGIEKGKPFAPDAKRRKLLDQAARTAFKMSKVISNDLLVNEAGGLYYKDRQYVNTFAGENTEFQSSGSYTNLEQRVAFFTSAYSDSPGMVMNIVGAGAKYPATSRDADGNYLDGGKSYKMTLPADVPAALFWSVTAYDGLSASGMPNGQAFPSLNQMDKPVQNADGSTDIYFGPTSPGAGKNWIQTVKGKGVLVIVRLYGPKQAFFDQTWKPGDLHKQ</sequence>
<dbReference type="AlphaFoldDB" id="A0A0N0GRF9"/>
<name>A0A0N0GRF9_9NEIS</name>
<feature type="chain" id="PRO_5005849823" description="DUF1254 domain-containing protein" evidence="1">
    <location>
        <begin position="26"/>
        <end position="499"/>
    </location>
</feature>
<dbReference type="Gene3D" id="2.60.40.1610">
    <property type="entry name" value="Domain of unknown function DUF1254"/>
    <property type="match status" value="1"/>
</dbReference>
<dbReference type="InterPro" id="IPR010621">
    <property type="entry name" value="DUF1214"/>
</dbReference>
<dbReference type="EMBL" id="LAQT01000001">
    <property type="protein sequence ID" value="KPC55389.1"/>
    <property type="molecule type" value="Genomic_DNA"/>
</dbReference>
<dbReference type="PANTHER" id="PTHR36509:SF3">
    <property type="entry name" value="SIGNAL PEPTIDE PROTEIN"/>
    <property type="match status" value="1"/>
</dbReference>
<dbReference type="STRING" id="857265.WG78_01990"/>
<accession>A0A0N0GRF9</accession>
<dbReference type="Gene3D" id="1.10.3360.10">
    <property type="entry name" value="VPA0735-like domain"/>
    <property type="match status" value="1"/>
</dbReference>
<evidence type="ECO:0000259" key="3">
    <source>
        <dbReference type="Pfam" id="PF06863"/>
    </source>
</evidence>
<keyword evidence="1" id="KW-0732">Signal</keyword>
<gene>
    <name evidence="4" type="ORF">WG78_01990</name>
</gene>
<dbReference type="RefSeq" id="WP_053936086.1">
    <property type="nucleotide sequence ID" value="NZ_LAQT01000001.1"/>
</dbReference>
<evidence type="ECO:0000313" key="4">
    <source>
        <dbReference type="EMBL" id="KPC55389.1"/>
    </source>
</evidence>
<dbReference type="SUPFAM" id="SSF160935">
    <property type="entry name" value="VPA0735-like"/>
    <property type="match status" value="1"/>
</dbReference>
<protein>
    <recommendedName>
        <fullName evidence="6">DUF1254 domain-containing protein</fullName>
    </recommendedName>
</protein>
<keyword evidence="5" id="KW-1185">Reference proteome</keyword>
<dbReference type="PANTHER" id="PTHR36509">
    <property type="entry name" value="BLL3101 PROTEIN"/>
    <property type="match status" value="1"/>
</dbReference>
<dbReference type="InterPro" id="IPR010679">
    <property type="entry name" value="DUF1254"/>
</dbReference>
<feature type="domain" description="DUF1254" evidence="3">
    <location>
        <begin position="93"/>
        <end position="225"/>
    </location>
</feature>
<dbReference type="Pfam" id="PF06742">
    <property type="entry name" value="DUF1214"/>
    <property type="match status" value="1"/>
</dbReference>
<organism evidence="4 5">
    <name type="scientific">Amantichitinum ursilacus</name>
    <dbReference type="NCBI Taxonomy" id="857265"/>
    <lineage>
        <taxon>Bacteria</taxon>
        <taxon>Pseudomonadati</taxon>
        <taxon>Pseudomonadota</taxon>
        <taxon>Betaproteobacteria</taxon>
        <taxon>Neisseriales</taxon>
        <taxon>Chitinibacteraceae</taxon>
        <taxon>Amantichitinum</taxon>
    </lineage>
</organism>
<evidence type="ECO:0000313" key="5">
    <source>
        <dbReference type="Proteomes" id="UP000037939"/>
    </source>
</evidence>